<dbReference type="InterPro" id="IPR010185">
    <property type="entry name" value="NpdG"/>
</dbReference>
<feature type="domain" description="Pyrroline-5-carboxylate reductase catalytic N-terminal" evidence="2">
    <location>
        <begin position="9"/>
        <end position="104"/>
    </location>
</feature>
<name>A0ABX1NP33_9RHOO</name>
<dbReference type="InterPro" id="IPR051267">
    <property type="entry name" value="STEAP_metalloreductase"/>
</dbReference>
<reference evidence="3 4" key="1">
    <citation type="submission" date="2019-12" db="EMBL/GenBank/DDBJ databases">
        <title>Comparative genomics gives insights into the taxonomy of the Azoarcus-Aromatoleum group and reveals separate origins of nif in the plant-associated Azoarcus and non-plant-associated Aromatoleum sub-groups.</title>
        <authorList>
            <person name="Lafos M."/>
            <person name="Maluk M."/>
            <person name="Batista M."/>
            <person name="Junghare M."/>
            <person name="Carmona M."/>
            <person name="Faoro H."/>
            <person name="Cruz L.M."/>
            <person name="Battistoni F."/>
            <person name="De Souza E."/>
            <person name="Pedrosa F."/>
            <person name="Chen W.-M."/>
            <person name="Poole P.S."/>
            <person name="Dixon R.A."/>
            <person name="James E.K."/>
        </authorList>
    </citation>
    <scope>NUCLEOTIDE SEQUENCE [LARGE SCALE GENOMIC DNA]</scope>
    <source>
        <strain evidence="3 4">T</strain>
    </source>
</reference>
<sequence>MTNGTERIIGVIGGTGHLGAALARRWAKHGHKVVIGSRDADKARAAADALGAELGREIASGTNLDAARQADIVVVTVPFSSQATVLEEIRPAVAGKIVVDTTVPLVPPKVMRVQLPPEGCAALRAQALLGEDVRLVSAFHNVAAHKLATDAEVECDVLVFGDDKPARAVVAALADDAGLRGLHAGALANSAAAEALTSILIFMNRNYAVDGAGVRITGALAAYAD</sequence>
<organism evidence="3 4">
    <name type="scientific">Aromatoleum toluolicum</name>
    <dbReference type="NCBI Taxonomy" id="90060"/>
    <lineage>
        <taxon>Bacteria</taxon>
        <taxon>Pseudomonadati</taxon>
        <taxon>Pseudomonadota</taxon>
        <taxon>Betaproteobacteria</taxon>
        <taxon>Rhodocyclales</taxon>
        <taxon>Rhodocyclaceae</taxon>
        <taxon>Aromatoleum</taxon>
    </lineage>
</organism>
<protein>
    <submittedName>
        <fullName evidence="3">NADPH-dependent F420 reductase</fullName>
    </submittedName>
</protein>
<proteinExistence type="predicted"/>
<comment type="caution">
    <text evidence="3">The sequence shown here is derived from an EMBL/GenBank/DDBJ whole genome shotgun (WGS) entry which is preliminary data.</text>
</comment>
<dbReference type="PANTHER" id="PTHR14239:SF0">
    <property type="entry name" value="F420-DEPENDENT NADP REDUCTASE"/>
    <property type="match status" value="1"/>
</dbReference>
<dbReference type="RefSeq" id="WP_169143476.1">
    <property type="nucleotide sequence ID" value="NZ_WTVS01000116.1"/>
</dbReference>
<dbReference type="Proteomes" id="UP000634522">
    <property type="component" value="Unassembled WGS sequence"/>
</dbReference>
<dbReference type="InterPro" id="IPR028939">
    <property type="entry name" value="P5C_Rdtase_cat_N"/>
</dbReference>
<evidence type="ECO:0000256" key="1">
    <source>
        <dbReference type="ARBA" id="ARBA00023002"/>
    </source>
</evidence>
<evidence type="ECO:0000313" key="4">
    <source>
        <dbReference type="Proteomes" id="UP000634522"/>
    </source>
</evidence>
<dbReference type="NCBIfam" id="TIGR01915">
    <property type="entry name" value="npdG"/>
    <property type="match status" value="1"/>
</dbReference>
<dbReference type="Pfam" id="PF03807">
    <property type="entry name" value="F420_oxidored"/>
    <property type="match status" value="1"/>
</dbReference>
<gene>
    <name evidence="3" type="primary">npdG</name>
    <name evidence="3" type="ORF">GPA27_26715</name>
</gene>
<accession>A0ABX1NP33</accession>
<dbReference type="InterPro" id="IPR036291">
    <property type="entry name" value="NAD(P)-bd_dom_sf"/>
</dbReference>
<dbReference type="Gene3D" id="3.40.50.720">
    <property type="entry name" value="NAD(P)-binding Rossmann-like Domain"/>
    <property type="match status" value="1"/>
</dbReference>
<dbReference type="EMBL" id="WTVS01000116">
    <property type="protein sequence ID" value="NMG00972.1"/>
    <property type="molecule type" value="Genomic_DNA"/>
</dbReference>
<evidence type="ECO:0000313" key="3">
    <source>
        <dbReference type="EMBL" id="NMG00972.1"/>
    </source>
</evidence>
<evidence type="ECO:0000259" key="2">
    <source>
        <dbReference type="Pfam" id="PF03807"/>
    </source>
</evidence>
<keyword evidence="1" id="KW-0560">Oxidoreductase</keyword>
<dbReference type="PANTHER" id="PTHR14239">
    <property type="entry name" value="DUDULIN-RELATED"/>
    <property type="match status" value="1"/>
</dbReference>
<keyword evidence="4" id="KW-1185">Reference proteome</keyword>
<dbReference type="SUPFAM" id="SSF51735">
    <property type="entry name" value="NAD(P)-binding Rossmann-fold domains"/>
    <property type="match status" value="1"/>
</dbReference>